<dbReference type="WBParaSite" id="PSAMB.scaffold3984size16140.g23157.t1">
    <property type="protein sequence ID" value="PSAMB.scaffold3984size16140.g23157.t1"/>
    <property type="gene ID" value="PSAMB.scaffold3984size16140.g23157"/>
</dbReference>
<evidence type="ECO:0000256" key="6">
    <source>
        <dbReference type="ARBA" id="ARBA00023242"/>
    </source>
</evidence>
<dbReference type="AlphaFoldDB" id="A0A914WGP9"/>
<feature type="region of interest" description="Disordered" evidence="7">
    <location>
        <begin position="113"/>
        <end position="149"/>
    </location>
</feature>
<comment type="similarity">
    <text evidence="2">Belongs to the bZIP family. ATF subfamily.</text>
</comment>
<dbReference type="Proteomes" id="UP000887566">
    <property type="component" value="Unplaced"/>
</dbReference>
<sequence length="278" mass="31302">MALMMVVTISSGSLSSRFSPRNPSQLAPVRDYELATLKGRSLLAVEDYDQNFDDSPADTDRAPVNGTDCRKKYFNQTESNILNDVLSSWVDRHEKLRTGHVRRVKTSTFAKSSVNATIPPSNATVPRTNASANPKTKSSTAPLGRPADSWNHLDLLSGDNIRQQQLKRTRRPSNNMRRPFDLQVYSQIEMQYMQLVRALKQRDDTIYLVSMKDYLLLPATGRNSTERPRLTLVVPALSLNGSYPNQVAMMRIECEVIGTGLLHLPETLFPSFLNQTLF</sequence>
<organism evidence="8 9">
    <name type="scientific">Plectus sambesii</name>
    <dbReference type="NCBI Taxonomy" id="2011161"/>
    <lineage>
        <taxon>Eukaryota</taxon>
        <taxon>Metazoa</taxon>
        <taxon>Ecdysozoa</taxon>
        <taxon>Nematoda</taxon>
        <taxon>Chromadorea</taxon>
        <taxon>Plectida</taxon>
        <taxon>Plectina</taxon>
        <taxon>Plectoidea</taxon>
        <taxon>Plectidae</taxon>
        <taxon>Plectus</taxon>
    </lineage>
</organism>
<evidence type="ECO:0000256" key="2">
    <source>
        <dbReference type="ARBA" id="ARBA00009050"/>
    </source>
</evidence>
<comment type="subcellular location">
    <subcellularLocation>
        <location evidence="1">Membrane</location>
        <topology evidence="1">Single-pass membrane protein</topology>
    </subcellularLocation>
</comment>
<dbReference type="PANTHER" id="PTHR46164">
    <property type="entry name" value="ATF6, ISOFORM C"/>
    <property type="match status" value="1"/>
</dbReference>
<dbReference type="GO" id="GO:0000981">
    <property type="term" value="F:DNA-binding transcription factor activity, RNA polymerase II-specific"/>
    <property type="evidence" value="ECO:0007669"/>
    <property type="project" value="TreeGrafter"/>
</dbReference>
<dbReference type="GO" id="GO:0016020">
    <property type="term" value="C:membrane"/>
    <property type="evidence" value="ECO:0007669"/>
    <property type="project" value="UniProtKB-SubCell"/>
</dbReference>
<dbReference type="GO" id="GO:0030968">
    <property type="term" value="P:endoplasmic reticulum unfolded protein response"/>
    <property type="evidence" value="ECO:0007669"/>
    <property type="project" value="TreeGrafter"/>
</dbReference>
<feature type="compositionally biased region" description="Polar residues" evidence="7">
    <location>
        <begin position="113"/>
        <end position="141"/>
    </location>
</feature>
<keyword evidence="4" id="KW-0238">DNA-binding</keyword>
<evidence type="ECO:0000256" key="5">
    <source>
        <dbReference type="ARBA" id="ARBA00023163"/>
    </source>
</evidence>
<dbReference type="GO" id="GO:0005634">
    <property type="term" value="C:nucleus"/>
    <property type="evidence" value="ECO:0007669"/>
    <property type="project" value="TreeGrafter"/>
</dbReference>
<accession>A0A914WGP9</accession>
<evidence type="ECO:0000256" key="3">
    <source>
        <dbReference type="ARBA" id="ARBA00023015"/>
    </source>
</evidence>
<evidence type="ECO:0000256" key="1">
    <source>
        <dbReference type="ARBA" id="ARBA00004167"/>
    </source>
</evidence>
<evidence type="ECO:0000313" key="8">
    <source>
        <dbReference type="Proteomes" id="UP000887566"/>
    </source>
</evidence>
<reference evidence="9" key="1">
    <citation type="submission" date="2022-11" db="UniProtKB">
        <authorList>
            <consortium name="WormBaseParasite"/>
        </authorList>
    </citation>
    <scope>IDENTIFICATION</scope>
</reference>
<dbReference type="PANTHER" id="PTHR46164:SF3">
    <property type="entry name" value="ATF6, ISOFORM C"/>
    <property type="match status" value="1"/>
</dbReference>
<keyword evidence="6" id="KW-0539">Nucleus</keyword>
<keyword evidence="3" id="KW-0805">Transcription regulation</keyword>
<name>A0A914WGP9_9BILA</name>
<evidence type="ECO:0000256" key="4">
    <source>
        <dbReference type="ARBA" id="ARBA00023125"/>
    </source>
</evidence>
<proteinExistence type="inferred from homology"/>
<evidence type="ECO:0000256" key="7">
    <source>
        <dbReference type="SAM" id="MobiDB-lite"/>
    </source>
</evidence>
<keyword evidence="8" id="KW-1185">Reference proteome</keyword>
<protein>
    <submittedName>
        <fullName evidence="9">Uncharacterized protein</fullName>
    </submittedName>
</protein>
<keyword evidence="5" id="KW-0804">Transcription</keyword>
<dbReference type="GO" id="GO:0000978">
    <property type="term" value="F:RNA polymerase II cis-regulatory region sequence-specific DNA binding"/>
    <property type="evidence" value="ECO:0007669"/>
    <property type="project" value="TreeGrafter"/>
</dbReference>
<dbReference type="InterPro" id="IPR051882">
    <property type="entry name" value="ATF_bZIP_TF"/>
</dbReference>
<evidence type="ECO:0000313" key="9">
    <source>
        <dbReference type="WBParaSite" id="PSAMB.scaffold3984size16140.g23157.t1"/>
    </source>
</evidence>